<keyword evidence="3" id="KW-1185">Reference proteome</keyword>
<organism evidence="2 3">
    <name type="scientific">Dioszegia hungarica</name>
    <dbReference type="NCBI Taxonomy" id="4972"/>
    <lineage>
        <taxon>Eukaryota</taxon>
        <taxon>Fungi</taxon>
        <taxon>Dikarya</taxon>
        <taxon>Basidiomycota</taxon>
        <taxon>Agaricomycotina</taxon>
        <taxon>Tremellomycetes</taxon>
        <taxon>Tremellales</taxon>
        <taxon>Bulleribasidiaceae</taxon>
        <taxon>Dioszegia</taxon>
    </lineage>
</organism>
<dbReference type="AlphaFoldDB" id="A0AA38LTG0"/>
<feature type="compositionally biased region" description="Basic and acidic residues" evidence="1">
    <location>
        <begin position="610"/>
        <end position="620"/>
    </location>
</feature>
<dbReference type="Proteomes" id="UP001164286">
    <property type="component" value="Unassembled WGS sequence"/>
</dbReference>
<name>A0AA38LTG0_9TREE</name>
<evidence type="ECO:0000256" key="1">
    <source>
        <dbReference type="SAM" id="MobiDB-lite"/>
    </source>
</evidence>
<feature type="region of interest" description="Disordered" evidence="1">
    <location>
        <begin position="591"/>
        <end position="620"/>
    </location>
</feature>
<comment type="caution">
    <text evidence="2">The sequence shown here is derived from an EMBL/GenBank/DDBJ whole genome shotgun (WGS) entry which is preliminary data.</text>
</comment>
<dbReference type="EMBL" id="JAKWFO010000005">
    <property type="protein sequence ID" value="KAI9636822.1"/>
    <property type="molecule type" value="Genomic_DNA"/>
</dbReference>
<evidence type="ECO:0000313" key="3">
    <source>
        <dbReference type="Proteomes" id="UP001164286"/>
    </source>
</evidence>
<dbReference type="RefSeq" id="XP_052946599.1">
    <property type="nucleotide sequence ID" value="XM_053088815.1"/>
</dbReference>
<reference evidence="2" key="1">
    <citation type="journal article" date="2022" name="G3 (Bethesda)">
        <title>High quality genome of the basidiomycete yeast Dioszegia hungarica PDD-24b-2 isolated from cloud water.</title>
        <authorList>
            <person name="Jarrige D."/>
            <person name="Haridas S."/>
            <person name="Bleykasten-Grosshans C."/>
            <person name="Joly M."/>
            <person name="Nadalig T."/>
            <person name="Sancelme M."/>
            <person name="Vuilleumier S."/>
            <person name="Grigoriev I.V."/>
            <person name="Amato P."/>
            <person name="Bringel F."/>
        </authorList>
    </citation>
    <scope>NUCLEOTIDE SEQUENCE</scope>
    <source>
        <strain evidence="2">PDD-24b-2</strain>
    </source>
</reference>
<feature type="region of interest" description="Disordered" evidence="1">
    <location>
        <begin position="349"/>
        <end position="370"/>
    </location>
</feature>
<dbReference type="GeneID" id="77728020"/>
<proteinExistence type="predicted"/>
<gene>
    <name evidence="2" type="ORF">MKK02DRAFT_33925</name>
</gene>
<sequence length="620" mass="69919">MPETSHLTNIGTDERPTWRYDGRVAHQDTQSRSLSTAVAQGCETNRRPSILRLSEAENSQLSGLWQRRSAEADLPLGDFKKRWFIRARYEATESRQILLDLSMEDMLSTDAFGTLLPGSIQGPGDIRWLRWASFVDTKRLEALTTEVLDYYDDESDGMAEGQSMTVDWRPDHTVEAIHQSRAQHERGASEYPMGLTDPGAQIYLLNYHGRIIYHTETLEYAVTQSRRRSLSEISAMIPEGLQEEVDSVLKMLAPEDCESNTWERQTRARVKKATLCELLRTHERLLDMPLRVMAGTGVYGRCRKGEWEPQEWLAWARMVDAEVFTRGLPSDAPAGADVDDQRAEELDITEATGVDSMDSDGSLGSADTAAGLRDEDGASVFSESLSDDHWIKAYLLNYQGRIVHTTQILEEAVRKSRRLSQPQIYAMVPKERHGELSKELKRLAPTDSESKSWDRETRSRVERTTLLELAKTHVRLQDMPFRVMTRTRAYGRCRKGNWEPEEWKAWARMVDAKVFTSEGPGTEMRHPSAPTNNTAAQIGSPVADGHERHLSDADLMDVPQGFMPAGHILGPRVDQADELRDEDWAEILRELIPATPVPGDGLAPQEEGEEGLRDSDAVSS</sequence>
<protein>
    <submittedName>
        <fullName evidence="2">Uncharacterized protein</fullName>
    </submittedName>
</protein>
<accession>A0AA38LTG0</accession>
<evidence type="ECO:0000313" key="2">
    <source>
        <dbReference type="EMBL" id="KAI9636822.1"/>
    </source>
</evidence>